<dbReference type="InterPro" id="IPR009050">
    <property type="entry name" value="Globin-like_sf"/>
</dbReference>
<accession>A0AAD8BYA1</accession>
<dbReference type="InterPro" id="IPR012292">
    <property type="entry name" value="Globin/Proto"/>
</dbReference>
<proteinExistence type="predicted"/>
<dbReference type="Proteomes" id="UP001233172">
    <property type="component" value="Unassembled WGS sequence"/>
</dbReference>
<keyword evidence="1" id="KW-0813">Transport</keyword>
<evidence type="ECO:0000256" key="1">
    <source>
        <dbReference type="ARBA" id="ARBA00022448"/>
    </source>
</evidence>
<sequence>MFVICLKYHYLYLTFQPLEEKIAQYLVSALGVTKDSNEAKSWTHLLNAFNTVLREDSLQKIGLSDVDRKSLESSGNKLADVAGGKDKASTNLVLCTKTQGIDSLIVNVNNPAGLKSGIERLVDAHLNMQPSIGLAYFGSVQQYIHLYVAKTLGVPATSDEATSWTNLWAAFNKFLKQRKL</sequence>
<name>A0AAD8BYA1_BIOPF</name>
<organism evidence="6 7">
    <name type="scientific">Biomphalaria pfeifferi</name>
    <name type="common">Bloodfluke planorb</name>
    <name type="synonym">Freshwater snail</name>
    <dbReference type="NCBI Taxonomy" id="112525"/>
    <lineage>
        <taxon>Eukaryota</taxon>
        <taxon>Metazoa</taxon>
        <taxon>Spiralia</taxon>
        <taxon>Lophotrochozoa</taxon>
        <taxon>Mollusca</taxon>
        <taxon>Gastropoda</taxon>
        <taxon>Heterobranchia</taxon>
        <taxon>Euthyneura</taxon>
        <taxon>Panpulmonata</taxon>
        <taxon>Hygrophila</taxon>
        <taxon>Lymnaeoidea</taxon>
        <taxon>Planorbidae</taxon>
        <taxon>Biomphalaria</taxon>
    </lineage>
</organism>
<keyword evidence="5" id="KW-0514">Muscle protein</keyword>
<evidence type="ECO:0000256" key="5">
    <source>
        <dbReference type="ARBA" id="ARBA00023179"/>
    </source>
</evidence>
<reference evidence="6" key="1">
    <citation type="journal article" date="2023" name="PLoS Negl. Trop. Dis.">
        <title>A genome sequence for Biomphalaria pfeifferi, the major vector snail for the human-infecting parasite Schistosoma mansoni.</title>
        <authorList>
            <person name="Bu L."/>
            <person name="Lu L."/>
            <person name="Laidemitt M.R."/>
            <person name="Zhang S.M."/>
            <person name="Mutuku M."/>
            <person name="Mkoji G."/>
            <person name="Steinauer M."/>
            <person name="Loker E.S."/>
        </authorList>
    </citation>
    <scope>NUCLEOTIDE SEQUENCE</scope>
    <source>
        <strain evidence="6">KasaAsao</strain>
    </source>
</reference>
<keyword evidence="4" id="KW-0408">Iron</keyword>
<dbReference type="GO" id="GO:0046872">
    <property type="term" value="F:metal ion binding"/>
    <property type="evidence" value="ECO:0007669"/>
    <property type="project" value="UniProtKB-KW"/>
</dbReference>
<gene>
    <name evidence="6" type="ORF">Bpfe_008034</name>
</gene>
<dbReference type="CDD" id="cd01040">
    <property type="entry name" value="Mb-like"/>
    <property type="match status" value="1"/>
</dbReference>
<keyword evidence="2" id="KW-0349">Heme</keyword>
<comment type="caution">
    <text evidence="6">The sequence shown here is derived from an EMBL/GenBank/DDBJ whole genome shotgun (WGS) entry which is preliminary data.</text>
</comment>
<keyword evidence="3" id="KW-0479">Metal-binding</keyword>
<dbReference type="GO" id="GO:0019825">
    <property type="term" value="F:oxygen binding"/>
    <property type="evidence" value="ECO:0007669"/>
    <property type="project" value="InterPro"/>
</dbReference>
<dbReference type="SUPFAM" id="SSF46458">
    <property type="entry name" value="Globin-like"/>
    <property type="match status" value="1"/>
</dbReference>
<dbReference type="AlphaFoldDB" id="A0AAD8BYA1"/>
<evidence type="ECO:0000256" key="4">
    <source>
        <dbReference type="ARBA" id="ARBA00023004"/>
    </source>
</evidence>
<dbReference type="EMBL" id="JASAOG010000025">
    <property type="protein sequence ID" value="KAK0062363.1"/>
    <property type="molecule type" value="Genomic_DNA"/>
</dbReference>
<reference evidence="6" key="2">
    <citation type="submission" date="2023-04" db="EMBL/GenBank/DDBJ databases">
        <authorList>
            <person name="Bu L."/>
            <person name="Lu L."/>
            <person name="Laidemitt M.R."/>
            <person name="Zhang S.M."/>
            <person name="Mutuku M."/>
            <person name="Mkoji G."/>
            <person name="Steinauer M."/>
            <person name="Loker E.S."/>
        </authorList>
    </citation>
    <scope>NUCLEOTIDE SEQUENCE</scope>
    <source>
        <strain evidence="6">KasaAsao</strain>
        <tissue evidence="6">Whole Snail</tissue>
    </source>
</reference>
<protein>
    <submittedName>
        <fullName evidence="6">Hemoglobin type 2</fullName>
    </submittedName>
</protein>
<evidence type="ECO:0000256" key="3">
    <source>
        <dbReference type="ARBA" id="ARBA00022723"/>
    </source>
</evidence>
<keyword evidence="7" id="KW-1185">Reference proteome</keyword>
<dbReference type="InterPro" id="IPR044399">
    <property type="entry name" value="Mb-like_M"/>
</dbReference>
<evidence type="ECO:0000313" key="7">
    <source>
        <dbReference type="Proteomes" id="UP001233172"/>
    </source>
</evidence>
<dbReference type="Gene3D" id="1.10.490.10">
    <property type="entry name" value="Globins"/>
    <property type="match status" value="1"/>
</dbReference>
<evidence type="ECO:0000256" key="2">
    <source>
        <dbReference type="ARBA" id="ARBA00022617"/>
    </source>
</evidence>
<dbReference type="GO" id="GO:0020037">
    <property type="term" value="F:heme binding"/>
    <property type="evidence" value="ECO:0007669"/>
    <property type="project" value="InterPro"/>
</dbReference>
<evidence type="ECO:0000313" key="6">
    <source>
        <dbReference type="EMBL" id="KAK0062363.1"/>
    </source>
</evidence>